<dbReference type="Proteomes" id="UP000186720">
    <property type="component" value="Unassembled WGS sequence"/>
</dbReference>
<dbReference type="STRING" id="1302689.RG47T_0580"/>
<dbReference type="InterPro" id="IPR029044">
    <property type="entry name" value="Nucleotide-diphossugar_trans"/>
</dbReference>
<reference evidence="1 2" key="1">
    <citation type="submission" date="2016-11" db="EMBL/GenBank/DDBJ databases">
        <title>Whole Genome Sequencing of Mucilaginibacter polytrichastri RG4-7(T) isolated from the moss sample.</title>
        <authorList>
            <person name="Li Y."/>
        </authorList>
    </citation>
    <scope>NUCLEOTIDE SEQUENCE [LARGE SCALE GENOMIC DNA]</scope>
    <source>
        <strain evidence="1 2">RG4-7</strain>
    </source>
</reference>
<gene>
    <name evidence="1" type="ORF">RG47T_0580</name>
</gene>
<proteinExistence type="predicted"/>
<evidence type="ECO:0008006" key="3">
    <source>
        <dbReference type="Google" id="ProtNLM"/>
    </source>
</evidence>
<comment type="caution">
    <text evidence="1">The sequence shown here is derived from an EMBL/GenBank/DDBJ whole genome shotgun (WGS) entry which is preliminary data.</text>
</comment>
<organism evidence="1 2">
    <name type="scientific">Mucilaginibacter polytrichastri</name>
    <dbReference type="NCBI Taxonomy" id="1302689"/>
    <lineage>
        <taxon>Bacteria</taxon>
        <taxon>Pseudomonadati</taxon>
        <taxon>Bacteroidota</taxon>
        <taxon>Sphingobacteriia</taxon>
        <taxon>Sphingobacteriales</taxon>
        <taxon>Sphingobacteriaceae</taxon>
        <taxon>Mucilaginibacter</taxon>
    </lineage>
</organism>
<sequence>MSSIVCTLFEKNYHYGIAGLVNSLYKQGYKGEIFVGYKGALPKWAEGKSSSSFNWVGSTTLNVTNDIEIHFLPLDTEYHLTNYKATFMLKLWRDLRSDCTNLFYFDPDIVIKCRWSFYEEWVNHGVAMVHEIVSNDLPFTHPIRMEWTKVIHSIGKIINHQVSAYINGGFCGVNIRDIEFLETWEKLIDTAINVYKADPKKFSSFDRTYPFWSIDQDAFNITAMCTTSPISEMGPEGMDLTYGGWTMSHATGTPKPWSKKFISNAFKGKAPSLPDNLYWLNMQGAVPLNVHSKAFIKYKVTSMLIAKFIGRFYHRP</sequence>
<dbReference type="OrthoDB" id="8479124at2"/>
<accession>A0A1Q5ZTP8</accession>
<dbReference type="SUPFAM" id="SSF53448">
    <property type="entry name" value="Nucleotide-diphospho-sugar transferases"/>
    <property type="match status" value="1"/>
</dbReference>
<evidence type="ECO:0000313" key="1">
    <source>
        <dbReference type="EMBL" id="OKS85136.1"/>
    </source>
</evidence>
<dbReference type="Gene3D" id="3.90.550.10">
    <property type="entry name" value="Spore Coat Polysaccharide Biosynthesis Protein SpsA, Chain A"/>
    <property type="match status" value="1"/>
</dbReference>
<dbReference type="RefSeq" id="WP_074487970.1">
    <property type="nucleotide sequence ID" value="NZ_FPAM01000001.1"/>
</dbReference>
<keyword evidence="2" id="KW-1185">Reference proteome</keyword>
<evidence type="ECO:0000313" key="2">
    <source>
        <dbReference type="Proteomes" id="UP000186720"/>
    </source>
</evidence>
<dbReference type="AlphaFoldDB" id="A0A1Q5ZTP8"/>
<dbReference type="EMBL" id="MPPL01000001">
    <property type="protein sequence ID" value="OKS85136.1"/>
    <property type="molecule type" value="Genomic_DNA"/>
</dbReference>
<protein>
    <recommendedName>
        <fullName evidence="3">DUF5672 domain-containing protein</fullName>
    </recommendedName>
</protein>
<name>A0A1Q5ZTP8_9SPHI</name>